<protein>
    <recommendedName>
        <fullName evidence="11">Glutathione hydrolase proenzyme</fullName>
        <ecNumber evidence="11">2.3.2.2</ecNumber>
        <ecNumber evidence="11">3.4.19.13</ecNumber>
    </recommendedName>
    <component>
        <recommendedName>
            <fullName evidence="11">Glutathione hydrolase large chain</fullName>
        </recommendedName>
    </component>
    <component>
        <recommendedName>
            <fullName evidence="11">Glutathione hydrolase small chain</fullName>
        </recommendedName>
    </component>
</protein>
<feature type="binding site" evidence="10">
    <location>
        <position position="103"/>
    </location>
    <ligand>
        <name>L-glutamate</name>
        <dbReference type="ChEBI" id="CHEBI:29985"/>
    </ligand>
</feature>
<dbReference type="GO" id="GO:0006750">
    <property type="term" value="P:glutathione biosynthetic process"/>
    <property type="evidence" value="ECO:0007669"/>
    <property type="project" value="UniProtKB-KW"/>
</dbReference>
<dbReference type="PRINTS" id="PR01210">
    <property type="entry name" value="GGTRANSPTASE"/>
</dbReference>
<dbReference type="EMBL" id="BSQG01000001">
    <property type="protein sequence ID" value="GLU45882.1"/>
    <property type="molecule type" value="Genomic_DNA"/>
</dbReference>
<reference evidence="13" key="1">
    <citation type="submission" date="2023-02" db="EMBL/GenBank/DDBJ databases">
        <title>Nocardiopsis ansamitocini NBRC 112285.</title>
        <authorList>
            <person name="Ichikawa N."/>
            <person name="Sato H."/>
            <person name="Tonouchi N."/>
        </authorList>
    </citation>
    <scope>NUCLEOTIDE SEQUENCE</scope>
    <source>
        <strain evidence="13">NBRC 112285</strain>
    </source>
</reference>
<feature type="active site" description="Nucleophile" evidence="9">
    <location>
        <position position="400"/>
    </location>
</feature>
<dbReference type="GO" id="GO:0006751">
    <property type="term" value="P:glutathione catabolic process"/>
    <property type="evidence" value="ECO:0007669"/>
    <property type="project" value="UniProtKB-UniRule"/>
</dbReference>
<dbReference type="SUPFAM" id="SSF56235">
    <property type="entry name" value="N-terminal nucleophile aminohydrolases (Ntn hydrolases)"/>
    <property type="match status" value="1"/>
</dbReference>
<dbReference type="AlphaFoldDB" id="A0A9W6P2F4"/>
<comment type="caution">
    <text evidence="13">The sequence shown here is derived from an EMBL/GenBank/DDBJ whole genome shotgun (WGS) entry which is preliminary data.</text>
</comment>
<dbReference type="Gene3D" id="3.60.20.40">
    <property type="match status" value="1"/>
</dbReference>
<dbReference type="NCBIfam" id="TIGR00066">
    <property type="entry name" value="g_glut_trans"/>
    <property type="match status" value="1"/>
</dbReference>
<keyword evidence="14" id="KW-1185">Reference proteome</keyword>
<dbReference type="EC" id="3.4.19.13" evidence="11"/>
<keyword evidence="11" id="KW-0317">Glutathione biosynthesis</keyword>
<comment type="subunit">
    <text evidence="11">This enzyme consists of two polypeptide chains, which are synthesized in precursor form from a single polypeptide.</text>
</comment>
<dbReference type="Proteomes" id="UP001165092">
    <property type="component" value="Unassembled WGS sequence"/>
</dbReference>
<dbReference type="Pfam" id="PF01019">
    <property type="entry name" value="G_glu_transpept"/>
    <property type="match status" value="1"/>
</dbReference>
<dbReference type="InterPro" id="IPR043138">
    <property type="entry name" value="GGT_lsub"/>
</dbReference>
<evidence type="ECO:0000313" key="13">
    <source>
        <dbReference type="EMBL" id="GLU45882.1"/>
    </source>
</evidence>
<comment type="pathway">
    <text evidence="11">Sulfur metabolism; glutathione metabolism.</text>
</comment>
<dbReference type="InterPro" id="IPR000101">
    <property type="entry name" value="GGT_peptidase"/>
</dbReference>
<keyword evidence="4 11" id="KW-0808">Transferase</keyword>
<evidence type="ECO:0000256" key="11">
    <source>
        <dbReference type="RuleBase" id="RU368036"/>
    </source>
</evidence>
<proteinExistence type="inferred from homology"/>
<evidence type="ECO:0000256" key="9">
    <source>
        <dbReference type="PIRSR" id="PIRSR600101-1"/>
    </source>
</evidence>
<comment type="catalytic activity">
    <reaction evidence="8 11">
        <text>an N-terminal (5-L-glutamyl)-[peptide] + an alpha-amino acid = 5-L-glutamyl amino acid + an N-terminal L-alpha-aminoacyl-[peptide]</text>
        <dbReference type="Rhea" id="RHEA:23904"/>
        <dbReference type="Rhea" id="RHEA-COMP:9780"/>
        <dbReference type="Rhea" id="RHEA-COMP:9795"/>
        <dbReference type="ChEBI" id="CHEBI:77644"/>
        <dbReference type="ChEBI" id="CHEBI:78597"/>
        <dbReference type="ChEBI" id="CHEBI:78599"/>
        <dbReference type="ChEBI" id="CHEBI:78608"/>
        <dbReference type="EC" id="2.3.2.2"/>
    </reaction>
</comment>
<evidence type="ECO:0000256" key="12">
    <source>
        <dbReference type="SAM" id="MobiDB-lite"/>
    </source>
</evidence>
<comment type="catalytic activity">
    <reaction evidence="1 11">
        <text>an S-substituted glutathione + H2O = an S-substituted L-cysteinylglycine + L-glutamate</text>
        <dbReference type="Rhea" id="RHEA:59468"/>
        <dbReference type="ChEBI" id="CHEBI:15377"/>
        <dbReference type="ChEBI" id="CHEBI:29985"/>
        <dbReference type="ChEBI" id="CHEBI:90779"/>
        <dbReference type="ChEBI" id="CHEBI:143103"/>
        <dbReference type="EC" id="3.4.19.13"/>
    </reaction>
</comment>
<feature type="binding site" evidence="10">
    <location>
        <position position="442"/>
    </location>
    <ligand>
        <name>L-glutamate</name>
        <dbReference type="ChEBI" id="CHEBI:29985"/>
    </ligand>
</feature>
<dbReference type="Gene3D" id="1.10.246.130">
    <property type="match status" value="1"/>
</dbReference>
<accession>A0A9W6P2F4</accession>
<dbReference type="InterPro" id="IPR051792">
    <property type="entry name" value="GGT_bact"/>
</dbReference>
<evidence type="ECO:0000256" key="5">
    <source>
        <dbReference type="ARBA" id="ARBA00022801"/>
    </source>
</evidence>
<evidence type="ECO:0000256" key="8">
    <source>
        <dbReference type="ARBA" id="ARBA00047417"/>
    </source>
</evidence>
<gene>
    <name evidence="13" type="ORF">Nans01_02330</name>
</gene>
<dbReference type="GO" id="GO:0036374">
    <property type="term" value="F:glutathione hydrolase activity"/>
    <property type="evidence" value="ECO:0007669"/>
    <property type="project" value="UniProtKB-UniRule"/>
</dbReference>
<evidence type="ECO:0000256" key="10">
    <source>
        <dbReference type="PIRSR" id="PIRSR600101-2"/>
    </source>
</evidence>
<comment type="PTM">
    <text evidence="11">Cleaved by autocatalysis into a large and a small subunit.</text>
</comment>
<feature type="region of interest" description="Disordered" evidence="12">
    <location>
        <begin position="15"/>
        <end position="38"/>
    </location>
</feature>
<name>A0A9W6P2F4_9ACTN</name>
<comment type="catalytic activity">
    <reaction evidence="2 11">
        <text>glutathione + H2O = L-cysteinylglycine + L-glutamate</text>
        <dbReference type="Rhea" id="RHEA:28807"/>
        <dbReference type="ChEBI" id="CHEBI:15377"/>
        <dbReference type="ChEBI" id="CHEBI:29985"/>
        <dbReference type="ChEBI" id="CHEBI:57925"/>
        <dbReference type="ChEBI" id="CHEBI:61694"/>
        <dbReference type="EC" id="3.4.19.13"/>
    </reaction>
</comment>
<keyword evidence="7 11" id="KW-0012">Acyltransferase</keyword>
<keyword evidence="6 11" id="KW-0865">Zymogen</keyword>
<sequence>MGALVLTTAAAVPAQADGEPAPHDDNGKTATARGHGGAVATVDRDATEAGMQVLRSGGNAVDAAVAAAAALGVTEPYSSGFGGGGYFVYYSAEEGRIHTLDGRETAPAAMAEDSFLEGGEPIPFAEAVTSGLSVGAPGTPATWEQAVERWGNRPLRTVMNPAIRLAERGFIVDQTFHDQTAANAERFADFPATAELFLPGGAPPAVGTRLRNRDLATTYREFARHGTGVLSSGIGADIAATAADPPVRPGATRTVRPGLLTQADVSGYEVVAQEPTRVSYRGLDVYSMAPSSSGGSTVGEALNILTALDPDPADSARLQHHTLEASKLAYADRNAYVGDPAFVDVPLDTLLSDEFAAQRACLVDDASVLPAPAAPGDLDGSGECTPAAPQQAGEHEGPSTTHLVTSDRWGNVVSYTLTIEQTGGSGITVPGRGFILNNELTDFEFEVAPSGAGAANLPAPGKRPRSSMAPAIVLSDGAPFLALGTPGGATIITTVLHLLVDRIDRGLTLPEALAAPRLSQRNAATTQAEPAFFGTPEEKELSALGHQFTSTPEIGAAAALEFLPDGGVLAAAEAERRGGGHAAVQLP</sequence>
<dbReference type="PANTHER" id="PTHR43199:SF1">
    <property type="entry name" value="GLUTATHIONE HYDROLASE PROENZYME"/>
    <property type="match status" value="1"/>
</dbReference>
<evidence type="ECO:0000313" key="14">
    <source>
        <dbReference type="Proteomes" id="UP001165092"/>
    </source>
</evidence>
<keyword evidence="5 11" id="KW-0378">Hydrolase</keyword>
<evidence type="ECO:0000256" key="1">
    <source>
        <dbReference type="ARBA" id="ARBA00001049"/>
    </source>
</evidence>
<dbReference type="InterPro" id="IPR043137">
    <property type="entry name" value="GGT_ssub_C"/>
</dbReference>
<evidence type="ECO:0000256" key="6">
    <source>
        <dbReference type="ARBA" id="ARBA00023145"/>
    </source>
</evidence>
<dbReference type="InterPro" id="IPR029055">
    <property type="entry name" value="Ntn_hydrolases_N"/>
</dbReference>
<dbReference type="PANTHER" id="PTHR43199">
    <property type="entry name" value="GLUTATHIONE HYDROLASE"/>
    <property type="match status" value="1"/>
</dbReference>
<feature type="binding site" evidence="10">
    <location>
        <position position="488"/>
    </location>
    <ligand>
        <name>L-glutamate</name>
        <dbReference type="ChEBI" id="CHEBI:29985"/>
    </ligand>
</feature>
<evidence type="ECO:0000256" key="4">
    <source>
        <dbReference type="ARBA" id="ARBA00022679"/>
    </source>
</evidence>
<dbReference type="GO" id="GO:0103068">
    <property type="term" value="F:leukotriene C4 gamma-glutamyl transferase activity"/>
    <property type="evidence" value="ECO:0007669"/>
    <property type="project" value="UniProtKB-EC"/>
</dbReference>
<evidence type="ECO:0000256" key="7">
    <source>
        <dbReference type="ARBA" id="ARBA00023315"/>
    </source>
</evidence>
<feature type="binding site" evidence="10">
    <location>
        <begin position="466"/>
        <end position="467"/>
    </location>
    <ligand>
        <name>L-glutamate</name>
        <dbReference type="ChEBI" id="CHEBI:29985"/>
    </ligand>
</feature>
<dbReference type="EC" id="2.3.2.2" evidence="11"/>
<comment type="similarity">
    <text evidence="3 11">Belongs to the gamma-glutamyltransferase family.</text>
</comment>
<evidence type="ECO:0000256" key="3">
    <source>
        <dbReference type="ARBA" id="ARBA00009381"/>
    </source>
</evidence>
<evidence type="ECO:0000256" key="2">
    <source>
        <dbReference type="ARBA" id="ARBA00001089"/>
    </source>
</evidence>
<organism evidence="13 14">
    <name type="scientific">Nocardiopsis ansamitocini</name>
    <dbReference type="NCBI Taxonomy" id="1670832"/>
    <lineage>
        <taxon>Bacteria</taxon>
        <taxon>Bacillati</taxon>
        <taxon>Actinomycetota</taxon>
        <taxon>Actinomycetes</taxon>
        <taxon>Streptosporangiales</taxon>
        <taxon>Nocardiopsidaceae</taxon>
        <taxon>Nocardiopsis</taxon>
    </lineage>
</organism>
<feature type="region of interest" description="Disordered" evidence="12">
    <location>
        <begin position="372"/>
        <end position="404"/>
    </location>
</feature>